<dbReference type="PRINTS" id="PR00237">
    <property type="entry name" value="GPCRRHODOPSN"/>
</dbReference>
<evidence type="ECO:0000256" key="2">
    <source>
        <dbReference type="ARBA" id="ARBA00022475"/>
    </source>
</evidence>
<dbReference type="InterPro" id="IPR017452">
    <property type="entry name" value="GPCR_Rhodpsn_7TM"/>
</dbReference>
<evidence type="ECO:0000256" key="5">
    <source>
        <dbReference type="ARBA" id="ARBA00022725"/>
    </source>
</evidence>
<reference evidence="15" key="2">
    <citation type="submission" date="2025-08" db="UniProtKB">
        <authorList>
            <consortium name="Ensembl"/>
        </authorList>
    </citation>
    <scope>IDENTIFICATION</scope>
</reference>
<dbReference type="SUPFAM" id="SSF81321">
    <property type="entry name" value="Family A G protein-coupled receptor-like"/>
    <property type="match status" value="1"/>
</dbReference>
<feature type="transmembrane region" description="Helical" evidence="13">
    <location>
        <begin position="53"/>
        <end position="78"/>
    </location>
</feature>
<dbReference type="GO" id="GO:0004930">
    <property type="term" value="F:G protein-coupled receptor activity"/>
    <property type="evidence" value="ECO:0007669"/>
    <property type="project" value="UniProtKB-KW"/>
</dbReference>
<evidence type="ECO:0000313" key="16">
    <source>
        <dbReference type="Proteomes" id="UP000314983"/>
    </source>
</evidence>
<dbReference type="GO" id="GO:0005886">
    <property type="term" value="C:plasma membrane"/>
    <property type="evidence" value="ECO:0007669"/>
    <property type="project" value="UniProtKB-SubCell"/>
</dbReference>
<keyword evidence="8 13" id="KW-0472">Membrane</keyword>
<feature type="transmembrane region" description="Helical" evidence="13">
    <location>
        <begin position="128"/>
        <end position="150"/>
    </location>
</feature>
<evidence type="ECO:0000256" key="1">
    <source>
        <dbReference type="ARBA" id="ARBA00004651"/>
    </source>
</evidence>
<dbReference type="PRINTS" id="PR00245">
    <property type="entry name" value="OLFACTORYR"/>
</dbReference>
<keyword evidence="5" id="KW-0552">Olfaction</keyword>
<dbReference type="PANTHER" id="PTHR24242:SF359">
    <property type="entry name" value="ODORANT RECEPTOR-RELATED"/>
    <property type="match status" value="1"/>
</dbReference>
<keyword evidence="16" id="KW-1185">Reference proteome</keyword>
<comment type="subcellular location">
    <subcellularLocation>
        <location evidence="1">Cell membrane</location>
        <topology evidence="1">Multi-pass membrane protein</topology>
    </subcellularLocation>
</comment>
<reference evidence="15" key="3">
    <citation type="submission" date="2025-09" db="UniProtKB">
        <authorList>
            <consortium name="Ensembl"/>
        </authorList>
    </citation>
    <scope>IDENTIFICATION</scope>
</reference>
<evidence type="ECO:0000256" key="11">
    <source>
        <dbReference type="ARBA" id="ARBA00023180"/>
    </source>
</evidence>
<dbReference type="AlphaFoldDB" id="A0AAY5F2Y7"/>
<evidence type="ECO:0000256" key="3">
    <source>
        <dbReference type="ARBA" id="ARBA00022606"/>
    </source>
</evidence>
<evidence type="ECO:0000256" key="9">
    <source>
        <dbReference type="ARBA" id="ARBA00023157"/>
    </source>
</evidence>
<dbReference type="Pfam" id="PF13853">
    <property type="entry name" value="7tm_4"/>
    <property type="match status" value="1"/>
</dbReference>
<protein>
    <recommendedName>
        <fullName evidence="14">G-protein coupled receptors family 1 profile domain-containing protein</fullName>
    </recommendedName>
</protein>
<evidence type="ECO:0000256" key="4">
    <source>
        <dbReference type="ARBA" id="ARBA00022692"/>
    </source>
</evidence>
<proteinExistence type="predicted"/>
<keyword evidence="3" id="KW-0716">Sensory transduction</keyword>
<feature type="transmembrane region" description="Helical" evidence="13">
    <location>
        <begin position="263"/>
        <end position="283"/>
    </location>
</feature>
<keyword evidence="6 13" id="KW-1133">Transmembrane helix</keyword>
<keyword evidence="11" id="KW-0325">Glycoprotein</keyword>
<evidence type="ECO:0000256" key="8">
    <source>
        <dbReference type="ARBA" id="ARBA00023136"/>
    </source>
</evidence>
<keyword evidence="9" id="KW-1015">Disulfide bond</keyword>
<dbReference type="GO" id="GO:0004984">
    <property type="term" value="F:olfactory receptor activity"/>
    <property type="evidence" value="ECO:0007669"/>
    <property type="project" value="InterPro"/>
</dbReference>
<feature type="transmembrane region" description="Helical" evidence="13">
    <location>
        <begin position="162"/>
        <end position="181"/>
    </location>
</feature>
<feature type="domain" description="G-protein coupled receptors family 1 profile" evidence="14">
    <location>
        <begin position="71"/>
        <end position="321"/>
    </location>
</feature>
<dbReference type="FunFam" id="1.20.1070.10:FF:000024">
    <property type="entry name" value="Olfactory receptor"/>
    <property type="match status" value="1"/>
</dbReference>
<evidence type="ECO:0000256" key="7">
    <source>
        <dbReference type="ARBA" id="ARBA00023040"/>
    </source>
</evidence>
<dbReference type="Gene3D" id="1.20.1070.10">
    <property type="entry name" value="Rhodopsin 7-helix transmembrane proteins"/>
    <property type="match status" value="1"/>
</dbReference>
<evidence type="ECO:0000256" key="10">
    <source>
        <dbReference type="ARBA" id="ARBA00023170"/>
    </source>
</evidence>
<name>A0AAY5F2Y7_ELEEL</name>
<evidence type="ECO:0000256" key="13">
    <source>
        <dbReference type="SAM" id="Phobius"/>
    </source>
</evidence>
<evidence type="ECO:0000313" key="15">
    <source>
        <dbReference type="Ensembl" id="ENSEEEP00000063413.1"/>
    </source>
</evidence>
<dbReference type="GeneTree" id="ENSGT00940000161369"/>
<feature type="transmembrane region" description="Helical" evidence="13">
    <location>
        <begin position="299"/>
        <end position="323"/>
    </location>
</feature>
<dbReference type="InterPro" id="IPR000725">
    <property type="entry name" value="Olfact_rcpt"/>
</dbReference>
<accession>A0AAY5F2Y7</accession>
<dbReference type="PROSITE" id="PS50262">
    <property type="entry name" value="G_PROTEIN_RECEP_F1_2"/>
    <property type="match status" value="1"/>
</dbReference>
<organism evidence="15 16">
    <name type="scientific">Electrophorus electricus</name>
    <name type="common">Electric eel</name>
    <name type="synonym">Gymnotus electricus</name>
    <dbReference type="NCBI Taxonomy" id="8005"/>
    <lineage>
        <taxon>Eukaryota</taxon>
        <taxon>Metazoa</taxon>
        <taxon>Chordata</taxon>
        <taxon>Craniata</taxon>
        <taxon>Vertebrata</taxon>
        <taxon>Euteleostomi</taxon>
        <taxon>Actinopterygii</taxon>
        <taxon>Neopterygii</taxon>
        <taxon>Teleostei</taxon>
        <taxon>Ostariophysi</taxon>
        <taxon>Gymnotiformes</taxon>
        <taxon>Gymnotoidei</taxon>
        <taxon>Gymnotidae</taxon>
        <taxon>Electrophorus</taxon>
    </lineage>
</organism>
<dbReference type="InterPro" id="IPR050939">
    <property type="entry name" value="Olfactory_GPCR1"/>
</dbReference>
<sequence length="349" mass="38911">MTNTSKHPSVSIVSSGVLSGGFEALTKVMDQHANSTTITEFFLLGFPGLLPEYYTAVGTLLLFIYLTLVGGNIFIIAFVSYEKSLQKPCYLIFCNLAAVDFAFGTTTMPKIIAKYLLKDETMPFHACFIQMFFVHYLGSVTSFTLLLMAVDRLIAICNPLRYPALVTNHSTAIACLLTWVVPIPLLTTVVLKTIAEHYCDSNVIAQCFCDHNSIIKIACGDVKHVILLNFTVAMTVLMGPLAFIIFSYIAIIVTVLKITSVQAMYKTFSTCSLQLLVICIYYVPRCAAYITDIKVQMNISARIMICMWYSLFPPLVNPVIFCFQTKEIREVMTNHQLKVSSVVVLLILM</sequence>
<keyword evidence="10" id="KW-0675">Receptor</keyword>
<dbReference type="InterPro" id="IPR000276">
    <property type="entry name" value="GPCR_Rhodpsn"/>
</dbReference>
<evidence type="ECO:0000259" key="14">
    <source>
        <dbReference type="PROSITE" id="PS50262"/>
    </source>
</evidence>
<feature type="transmembrane region" description="Helical" evidence="13">
    <location>
        <begin position="90"/>
        <end position="108"/>
    </location>
</feature>
<keyword evidence="12" id="KW-0807">Transducer</keyword>
<evidence type="ECO:0000256" key="12">
    <source>
        <dbReference type="ARBA" id="ARBA00023224"/>
    </source>
</evidence>
<evidence type="ECO:0000256" key="6">
    <source>
        <dbReference type="ARBA" id="ARBA00022989"/>
    </source>
</evidence>
<feature type="transmembrane region" description="Helical" evidence="13">
    <location>
        <begin position="230"/>
        <end position="256"/>
    </location>
</feature>
<dbReference type="Proteomes" id="UP000314983">
    <property type="component" value="Chromosome 15"/>
</dbReference>
<dbReference type="PANTHER" id="PTHR24242">
    <property type="entry name" value="G-PROTEIN COUPLED RECEPTOR"/>
    <property type="match status" value="1"/>
</dbReference>
<keyword evidence="2" id="KW-1003">Cell membrane</keyword>
<keyword evidence="4 13" id="KW-0812">Transmembrane</keyword>
<dbReference type="Ensembl" id="ENSEEET00000064207.1">
    <property type="protein sequence ID" value="ENSEEEP00000063413.1"/>
    <property type="gene ID" value="ENSEEEG00000028901.1"/>
</dbReference>
<keyword evidence="7" id="KW-0297">G-protein coupled receptor</keyword>
<reference evidence="15 16" key="1">
    <citation type="submission" date="2020-05" db="EMBL/GenBank/DDBJ databases">
        <title>Electrophorus electricus (electric eel) genome, fEleEle1, primary haplotype.</title>
        <authorList>
            <person name="Myers G."/>
            <person name="Meyer A."/>
            <person name="Fedrigo O."/>
            <person name="Formenti G."/>
            <person name="Rhie A."/>
            <person name="Tracey A."/>
            <person name="Sims Y."/>
            <person name="Jarvis E.D."/>
        </authorList>
    </citation>
    <scope>NUCLEOTIDE SEQUENCE [LARGE SCALE GENOMIC DNA]</scope>
</reference>